<evidence type="ECO:0000256" key="1">
    <source>
        <dbReference type="SAM" id="Phobius"/>
    </source>
</evidence>
<feature type="domain" description="HPP transmembrane region" evidence="2">
    <location>
        <begin position="9"/>
        <end position="150"/>
    </location>
</feature>
<keyword evidence="1" id="KW-0472">Membrane</keyword>
<feature type="transmembrane region" description="Helical" evidence="1">
    <location>
        <begin position="125"/>
        <end position="149"/>
    </location>
</feature>
<name>A0ABU2FQ95_9EURY</name>
<feature type="transmembrane region" description="Helical" evidence="1">
    <location>
        <begin position="60"/>
        <end position="81"/>
    </location>
</feature>
<keyword evidence="1" id="KW-1133">Transmembrane helix</keyword>
<gene>
    <name evidence="3" type="ORF">NDI86_09545</name>
</gene>
<protein>
    <submittedName>
        <fullName evidence="3">HPP family protein</fullName>
    </submittedName>
</protein>
<organism evidence="3 4">
    <name type="scientific">Haloarcula onubensis</name>
    <dbReference type="NCBI Taxonomy" id="2950539"/>
    <lineage>
        <taxon>Archaea</taxon>
        <taxon>Methanobacteriati</taxon>
        <taxon>Methanobacteriota</taxon>
        <taxon>Stenosarchaea group</taxon>
        <taxon>Halobacteria</taxon>
        <taxon>Halobacteriales</taxon>
        <taxon>Haloarculaceae</taxon>
        <taxon>Haloarcula</taxon>
    </lineage>
</organism>
<evidence type="ECO:0000259" key="2">
    <source>
        <dbReference type="Pfam" id="PF04982"/>
    </source>
</evidence>
<comment type="caution">
    <text evidence="3">The sequence shown here is derived from an EMBL/GenBank/DDBJ whole genome shotgun (WGS) entry which is preliminary data.</text>
</comment>
<feature type="transmembrane region" description="Helical" evidence="1">
    <location>
        <begin position="93"/>
        <end position="113"/>
    </location>
</feature>
<dbReference type="Pfam" id="PF04982">
    <property type="entry name" value="TM_HPP"/>
    <property type="match status" value="1"/>
</dbReference>
<dbReference type="InterPro" id="IPR058581">
    <property type="entry name" value="TM_HPP"/>
</dbReference>
<sequence>MSDGSWSRRASHAGALLAALGAMVWLSGLPFLFPSLGPTAYLFAAQPSARASAARRVLGGHAIGVLAGLVAYHAVAGQVGITASMGAATPAGLRLAVSGVVAVALTTAGMTVTDTGHAPACATTLIVGLGILSTPLQGAIILLAVAVLVAEQTLLDRLGVLPTVPN</sequence>
<dbReference type="EMBL" id="JAMQOS010000003">
    <property type="protein sequence ID" value="MDS0282366.1"/>
    <property type="molecule type" value="Genomic_DNA"/>
</dbReference>
<evidence type="ECO:0000313" key="3">
    <source>
        <dbReference type="EMBL" id="MDS0282366.1"/>
    </source>
</evidence>
<dbReference type="Proteomes" id="UP001268864">
    <property type="component" value="Unassembled WGS sequence"/>
</dbReference>
<keyword evidence="4" id="KW-1185">Reference proteome</keyword>
<reference evidence="3 4" key="1">
    <citation type="submission" date="2022-06" db="EMBL/GenBank/DDBJ databases">
        <title>Halomicroarcula sp. a new haloarchaeum isolate from saline soil.</title>
        <authorList>
            <person name="Strakova D."/>
            <person name="Galisteo C."/>
            <person name="Sanchez-Porro C."/>
            <person name="Ventosa A."/>
        </authorList>
    </citation>
    <scope>NUCLEOTIDE SEQUENCE [LARGE SCALE GENOMIC DNA]</scope>
    <source>
        <strain evidence="3 4">S3CR25-11</strain>
    </source>
</reference>
<accession>A0ABU2FQ95</accession>
<proteinExistence type="predicted"/>
<evidence type="ECO:0000313" key="4">
    <source>
        <dbReference type="Proteomes" id="UP001268864"/>
    </source>
</evidence>
<keyword evidence="1" id="KW-0812">Transmembrane</keyword>